<keyword evidence="6" id="KW-1185">Reference proteome</keyword>
<dbReference type="OrthoDB" id="6625241at2759"/>
<dbReference type="GO" id="GO:0008270">
    <property type="term" value="F:zinc ion binding"/>
    <property type="evidence" value="ECO:0007669"/>
    <property type="project" value="UniProtKB-KW"/>
</dbReference>
<dbReference type="AlphaFoldDB" id="A0A8K0P9K4"/>
<reference evidence="5" key="2">
    <citation type="submission" date="2017-10" db="EMBL/GenBank/DDBJ databases">
        <title>Ladona fulva Genome sequencing and assembly.</title>
        <authorList>
            <person name="Murali S."/>
            <person name="Richards S."/>
            <person name="Bandaranaike D."/>
            <person name="Bellair M."/>
            <person name="Blankenburg K."/>
            <person name="Chao H."/>
            <person name="Dinh H."/>
            <person name="Doddapaneni H."/>
            <person name="Dugan-Rocha S."/>
            <person name="Elkadiri S."/>
            <person name="Gnanaolivu R."/>
            <person name="Hernandez B."/>
            <person name="Skinner E."/>
            <person name="Javaid M."/>
            <person name="Lee S."/>
            <person name="Li M."/>
            <person name="Ming W."/>
            <person name="Munidasa M."/>
            <person name="Muniz J."/>
            <person name="Nguyen L."/>
            <person name="Hughes D."/>
            <person name="Osuji N."/>
            <person name="Pu L.-L."/>
            <person name="Puazo M."/>
            <person name="Qu C."/>
            <person name="Quiroz J."/>
            <person name="Raj R."/>
            <person name="Weissenberger G."/>
            <person name="Xin Y."/>
            <person name="Zou X."/>
            <person name="Han Y."/>
            <person name="Worley K."/>
            <person name="Muzny D."/>
            <person name="Gibbs R."/>
        </authorList>
    </citation>
    <scope>NUCLEOTIDE SEQUENCE</scope>
    <source>
        <strain evidence="5">Sampled in the wild</strain>
    </source>
</reference>
<evidence type="ECO:0000313" key="6">
    <source>
        <dbReference type="Proteomes" id="UP000792457"/>
    </source>
</evidence>
<evidence type="ECO:0000256" key="3">
    <source>
        <dbReference type="ARBA" id="ARBA00022833"/>
    </source>
</evidence>
<dbReference type="Proteomes" id="UP000792457">
    <property type="component" value="Unassembled WGS sequence"/>
</dbReference>
<sequence length="169" mass="19497">MGSFILSQRGKEKFIHEGYLYIFDKTSVDGVTQFWRCERRRVCKARVRVLNGNIIKTINIHSHEASASKIEADRVITKLKCRAAETVEATSQLINECVVNISKACQGSLPTHDALRKLVRRKRNRIHYTPANPINLETLIIPDCYKDYDVLKNQKKCTCAIESMVMWRQ</sequence>
<accession>A0A8K0P9K4</accession>
<reference evidence="5" key="1">
    <citation type="submission" date="2013-04" db="EMBL/GenBank/DDBJ databases">
        <authorList>
            <person name="Qu J."/>
            <person name="Murali S.C."/>
            <person name="Bandaranaike D."/>
            <person name="Bellair M."/>
            <person name="Blankenburg K."/>
            <person name="Chao H."/>
            <person name="Dinh H."/>
            <person name="Doddapaneni H."/>
            <person name="Downs B."/>
            <person name="Dugan-Rocha S."/>
            <person name="Elkadiri S."/>
            <person name="Gnanaolivu R.D."/>
            <person name="Hernandez B."/>
            <person name="Javaid M."/>
            <person name="Jayaseelan J.C."/>
            <person name="Lee S."/>
            <person name="Li M."/>
            <person name="Ming W."/>
            <person name="Munidasa M."/>
            <person name="Muniz J."/>
            <person name="Nguyen L."/>
            <person name="Ongeri F."/>
            <person name="Osuji N."/>
            <person name="Pu L.-L."/>
            <person name="Puazo M."/>
            <person name="Qu C."/>
            <person name="Quiroz J."/>
            <person name="Raj R."/>
            <person name="Weissenberger G."/>
            <person name="Xin Y."/>
            <person name="Zou X."/>
            <person name="Han Y."/>
            <person name="Richards S."/>
            <person name="Worley K."/>
            <person name="Muzny D."/>
            <person name="Gibbs R."/>
        </authorList>
    </citation>
    <scope>NUCLEOTIDE SEQUENCE</scope>
    <source>
        <strain evidence="5">Sampled in the wild</strain>
    </source>
</reference>
<protein>
    <recommendedName>
        <fullName evidence="4">FLYWCH-type domain-containing protein</fullName>
    </recommendedName>
</protein>
<dbReference type="InterPro" id="IPR007588">
    <property type="entry name" value="Znf_FLYWCH"/>
</dbReference>
<gene>
    <name evidence="5" type="ORF">J437_LFUL017023</name>
</gene>
<evidence type="ECO:0000256" key="2">
    <source>
        <dbReference type="ARBA" id="ARBA00022771"/>
    </source>
</evidence>
<proteinExistence type="predicted"/>
<evidence type="ECO:0000313" key="5">
    <source>
        <dbReference type="EMBL" id="KAG8236988.1"/>
    </source>
</evidence>
<dbReference type="Gene3D" id="2.20.25.240">
    <property type="match status" value="1"/>
</dbReference>
<evidence type="ECO:0000256" key="1">
    <source>
        <dbReference type="ARBA" id="ARBA00022723"/>
    </source>
</evidence>
<name>A0A8K0P9K4_LADFU</name>
<comment type="caution">
    <text evidence="5">The sequence shown here is derived from an EMBL/GenBank/DDBJ whole genome shotgun (WGS) entry which is preliminary data.</text>
</comment>
<organism evidence="5 6">
    <name type="scientific">Ladona fulva</name>
    <name type="common">Scarce chaser dragonfly</name>
    <name type="synonym">Libellula fulva</name>
    <dbReference type="NCBI Taxonomy" id="123851"/>
    <lineage>
        <taxon>Eukaryota</taxon>
        <taxon>Metazoa</taxon>
        <taxon>Ecdysozoa</taxon>
        <taxon>Arthropoda</taxon>
        <taxon>Hexapoda</taxon>
        <taxon>Insecta</taxon>
        <taxon>Pterygota</taxon>
        <taxon>Palaeoptera</taxon>
        <taxon>Odonata</taxon>
        <taxon>Epiprocta</taxon>
        <taxon>Anisoptera</taxon>
        <taxon>Libelluloidea</taxon>
        <taxon>Libellulidae</taxon>
        <taxon>Ladona</taxon>
    </lineage>
</organism>
<dbReference type="EMBL" id="KZ309103">
    <property type="protein sequence ID" value="KAG8236988.1"/>
    <property type="molecule type" value="Genomic_DNA"/>
</dbReference>
<evidence type="ECO:0000259" key="4">
    <source>
        <dbReference type="Pfam" id="PF04500"/>
    </source>
</evidence>
<keyword evidence="3" id="KW-0862">Zinc</keyword>
<feature type="domain" description="FLYWCH-type" evidence="4">
    <location>
        <begin position="4"/>
        <end position="63"/>
    </location>
</feature>
<keyword evidence="1" id="KW-0479">Metal-binding</keyword>
<dbReference type="Pfam" id="PF04500">
    <property type="entry name" value="FLYWCH"/>
    <property type="match status" value="1"/>
</dbReference>
<keyword evidence="2" id="KW-0863">Zinc-finger</keyword>